<keyword evidence="2" id="KW-1185">Reference proteome</keyword>
<reference evidence="1" key="1">
    <citation type="journal article" date="2019" name="bioRxiv">
        <title>The Genome of the Zebra Mussel, Dreissena polymorpha: A Resource for Invasive Species Research.</title>
        <authorList>
            <person name="McCartney M.A."/>
            <person name="Auch B."/>
            <person name="Kono T."/>
            <person name="Mallez S."/>
            <person name="Zhang Y."/>
            <person name="Obille A."/>
            <person name="Becker A."/>
            <person name="Abrahante J.E."/>
            <person name="Garbe J."/>
            <person name="Badalamenti J.P."/>
            <person name="Herman A."/>
            <person name="Mangelson H."/>
            <person name="Liachko I."/>
            <person name="Sullivan S."/>
            <person name="Sone E.D."/>
            <person name="Koren S."/>
            <person name="Silverstein K.A.T."/>
            <person name="Beckman K.B."/>
            <person name="Gohl D.M."/>
        </authorList>
    </citation>
    <scope>NUCLEOTIDE SEQUENCE</scope>
    <source>
        <strain evidence="1">Duluth1</strain>
        <tissue evidence="1">Whole animal</tissue>
    </source>
</reference>
<proteinExistence type="predicted"/>
<dbReference type="Proteomes" id="UP000828390">
    <property type="component" value="Unassembled WGS sequence"/>
</dbReference>
<accession>A0A9D4LYY8</accession>
<name>A0A9D4LYY8_DREPO</name>
<dbReference type="AlphaFoldDB" id="A0A9D4LYY8"/>
<reference evidence="1" key="2">
    <citation type="submission" date="2020-11" db="EMBL/GenBank/DDBJ databases">
        <authorList>
            <person name="McCartney M.A."/>
            <person name="Auch B."/>
            <person name="Kono T."/>
            <person name="Mallez S."/>
            <person name="Becker A."/>
            <person name="Gohl D.M."/>
            <person name="Silverstein K.A.T."/>
            <person name="Koren S."/>
            <person name="Bechman K.B."/>
            <person name="Herman A."/>
            <person name="Abrahante J.E."/>
            <person name="Garbe J."/>
        </authorList>
    </citation>
    <scope>NUCLEOTIDE SEQUENCE</scope>
    <source>
        <strain evidence="1">Duluth1</strain>
        <tissue evidence="1">Whole animal</tissue>
    </source>
</reference>
<evidence type="ECO:0000313" key="1">
    <source>
        <dbReference type="EMBL" id="KAH3867755.1"/>
    </source>
</evidence>
<gene>
    <name evidence="1" type="ORF">DPMN_030890</name>
</gene>
<sequence>MKIDKNFKLSRDLFATNVLTTKDVIQKFDEVSTINVTSRVLTSFLFTLTNPRYHWAQMFHEDWTINEACIVLTRKMLRTQNKQLAKGDHKSSQLASCTQLS</sequence>
<comment type="caution">
    <text evidence="1">The sequence shown here is derived from an EMBL/GenBank/DDBJ whole genome shotgun (WGS) entry which is preliminary data.</text>
</comment>
<evidence type="ECO:0000313" key="2">
    <source>
        <dbReference type="Proteomes" id="UP000828390"/>
    </source>
</evidence>
<organism evidence="1 2">
    <name type="scientific">Dreissena polymorpha</name>
    <name type="common">Zebra mussel</name>
    <name type="synonym">Mytilus polymorpha</name>
    <dbReference type="NCBI Taxonomy" id="45954"/>
    <lineage>
        <taxon>Eukaryota</taxon>
        <taxon>Metazoa</taxon>
        <taxon>Spiralia</taxon>
        <taxon>Lophotrochozoa</taxon>
        <taxon>Mollusca</taxon>
        <taxon>Bivalvia</taxon>
        <taxon>Autobranchia</taxon>
        <taxon>Heteroconchia</taxon>
        <taxon>Euheterodonta</taxon>
        <taxon>Imparidentia</taxon>
        <taxon>Neoheterodontei</taxon>
        <taxon>Myida</taxon>
        <taxon>Dreissenoidea</taxon>
        <taxon>Dreissenidae</taxon>
        <taxon>Dreissena</taxon>
    </lineage>
</organism>
<protein>
    <submittedName>
        <fullName evidence="1">Uncharacterized protein</fullName>
    </submittedName>
</protein>
<dbReference type="EMBL" id="JAIWYP010000002">
    <property type="protein sequence ID" value="KAH3867755.1"/>
    <property type="molecule type" value="Genomic_DNA"/>
</dbReference>